<sequence length="36" mass="4266">MYFFFAQAILLSMSMVSDTVFFFQQIIICLLSCYML</sequence>
<organism evidence="1">
    <name type="scientific">Rhizophora mucronata</name>
    <name type="common">Asiatic mangrove</name>
    <dbReference type="NCBI Taxonomy" id="61149"/>
    <lineage>
        <taxon>Eukaryota</taxon>
        <taxon>Viridiplantae</taxon>
        <taxon>Streptophyta</taxon>
        <taxon>Embryophyta</taxon>
        <taxon>Tracheophyta</taxon>
        <taxon>Spermatophyta</taxon>
        <taxon>Magnoliopsida</taxon>
        <taxon>eudicotyledons</taxon>
        <taxon>Gunneridae</taxon>
        <taxon>Pentapetalae</taxon>
        <taxon>rosids</taxon>
        <taxon>fabids</taxon>
        <taxon>Malpighiales</taxon>
        <taxon>Rhizophoraceae</taxon>
        <taxon>Rhizophora</taxon>
    </lineage>
</organism>
<evidence type="ECO:0000313" key="1">
    <source>
        <dbReference type="EMBL" id="MBW88592.1"/>
    </source>
</evidence>
<accession>A0A2P2J541</accession>
<reference evidence="1" key="1">
    <citation type="submission" date="2018-02" db="EMBL/GenBank/DDBJ databases">
        <title>Rhizophora mucronata_Transcriptome.</title>
        <authorList>
            <person name="Meera S.P."/>
            <person name="Sreeshan A."/>
            <person name="Augustine A."/>
        </authorList>
    </citation>
    <scope>NUCLEOTIDE SEQUENCE</scope>
    <source>
        <tissue evidence="1">Leaf</tissue>
    </source>
</reference>
<dbReference type="AlphaFoldDB" id="A0A2P2J541"/>
<name>A0A2P2J541_RHIMU</name>
<protein>
    <submittedName>
        <fullName evidence="1">Uncharacterized protein</fullName>
    </submittedName>
</protein>
<proteinExistence type="predicted"/>
<dbReference type="EMBL" id="GGEC01008109">
    <property type="protein sequence ID" value="MBW88592.1"/>
    <property type="molecule type" value="Transcribed_RNA"/>
</dbReference>